<keyword evidence="8 10" id="KW-0472">Membrane</keyword>
<dbReference type="InterPro" id="IPR003439">
    <property type="entry name" value="ABC_transporter-like_ATP-bd"/>
</dbReference>
<comment type="subcellular location">
    <subcellularLocation>
        <location evidence="1">Vacuole membrane</location>
        <topology evidence="1">Multi-pass membrane protein</topology>
    </subcellularLocation>
</comment>
<dbReference type="eggNOG" id="KOG0054">
    <property type="taxonomic scope" value="Eukaryota"/>
</dbReference>
<feature type="transmembrane region" description="Helical" evidence="10">
    <location>
        <begin position="165"/>
        <end position="185"/>
    </location>
</feature>
<dbReference type="EMBL" id="HE681719">
    <property type="protein sequence ID" value="CCG21063.1"/>
    <property type="molecule type" value="Genomic_DNA"/>
</dbReference>
<dbReference type="PANTHER" id="PTHR24223:SF443">
    <property type="entry name" value="MULTIDRUG-RESISTANCE LIKE PROTEIN 1, ISOFORM I"/>
    <property type="match status" value="1"/>
</dbReference>
<dbReference type="GO" id="GO:0005524">
    <property type="term" value="F:ATP binding"/>
    <property type="evidence" value="ECO:0007669"/>
    <property type="project" value="UniProtKB-KW"/>
</dbReference>
<dbReference type="InterPro" id="IPR003593">
    <property type="entry name" value="AAA+_ATPase"/>
</dbReference>
<feature type="region of interest" description="Disordered" evidence="9">
    <location>
        <begin position="904"/>
        <end position="929"/>
    </location>
</feature>
<dbReference type="KEGG" id="cot:CORT_0A06780"/>
<gene>
    <name evidence="13" type="ORF">CORT_0A06780</name>
</gene>
<protein>
    <submittedName>
        <fullName evidence="13">Uncharacterized protein</fullName>
    </submittedName>
</protein>
<feature type="domain" description="ABC transporter" evidence="11">
    <location>
        <begin position="1336"/>
        <end position="1591"/>
    </location>
</feature>
<proteinExistence type="predicted"/>
<feature type="compositionally biased region" description="Polar residues" evidence="9">
    <location>
        <begin position="904"/>
        <end position="917"/>
    </location>
</feature>
<dbReference type="CDD" id="cd03250">
    <property type="entry name" value="ABCC_MRP_domain1"/>
    <property type="match status" value="1"/>
</dbReference>
<dbReference type="HOGENOM" id="CLU_000604_27_6_1"/>
<evidence type="ECO:0000256" key="1">
    <source>
        <dbReference type="ARBA" id="ARBA00004128"/>
    </source>
</evidence>
<dbReference type="InterPro" id="IPR017871">
    <property type="entry name" value="ABC_transporter-like_CS"/>
</dbReference>
<feature type="transmembrane region" description="Helical" evidence="10">
    <location>
        <begin position="197"/>
        <end position="214"/>
    </location>
</feature>
<evidence type="ECO:0000259" key="12">
    <source>
        <dbReference type="PROSITE" id="PS50929"/>
    </source>
</evidence>
<feature type="transmembrane region" description="Helical" evidence="10">
    <location>
        <begin position="1011"/>
        <end position="1035"/>
    </location>
</feature>
<evidence type="ECO:0000313" key="14">
    <source>
        <dbReference type="Proteomes" id="UP000005018"/>
    </source>
</evidence>
<feature type="transmembrane region" description="Helical" evidence="10">
    <location>
        <begin position="1055"/>
        <end position="1082"/>
    </location>
</feature>
<dbReference type="CDD" id="cd18579">
    <property type="entry name" value="ABC_6TM_ABCC_D1"/>
    <property type="match status" value="1"/>
</dbReference>
<feature type="transmembrane region" description="Helical" evidence="10">
    <location>
        <begin position="546"/>
        <end position="573"/>
    </location>
</feature>
<dbReference type="GO" id="GO:0016887">
    <property type="term" value="F:ATP hydrolysis activity"/>
    <property type="evidence" value="ECO:0007669"/>
    <property type="project" value="InterPro"/>
</dbReference>
<evidence type="ECO:0000256" key="3">
    <source>
        <dbReference type="ARBA" id="ARBA00022692"/>
    </source>
</evidence>
<feature type="transmembrane region" description="Helical" evidence="10">
    <location>
        <begin position="136"/>
        <end position="153"/>
    </location>
</feature>
<dbReference type="RefSeq" id="XP_003866502.1">
    <property type="nucleotide sequence ID" value="XM_003866454.1"/>
</dbReference>
<feature type="transmembrane region" description="Helical" evidence="10">
    <location>
        <begin position="70"/>
        <end position="91"/>
    </location>
</feature>
<sequence>MTLLPWGIRSTAEAQFSSLELFVLNPLALIHNFRDPFAFTKVNINESLANELAIPPPLYSQHGNALNPPFLNFIGKSLSLVFAIFIGIQIIQLLGSKTFASRQSVGVSWSQFVRVFSAIAQVVLLTTLYSVVRNDFIIYDIVTTSLAVVLHFLEYKKSTVAVSSLLFYWLVNSLFLIVVVVQDSFSAHNILSTDSLSYALEVAILATSILILILEAGLYTPGFQVEEHDNNASIFSSLSFGFIQPIIDKVYQTDDIKLSELPEVADKLRCDEVTPILKHYWNYEQSLKSHFLSKLWSRIRRQKYANSPVLFGAVFKAYYGYLLINLFLAFVETVLQFSQPFALMKFLGFFDVYLYSVEEDKPPIIVGYYWAGVMFLIAVGNFITYNQMIILQNKLAFSIRSSLTTLVYQKALNFSPASRQKKPTGDIINNISVDIGQINGLFLMLGDYAAAPIKLIVCLIALYKFFKAASFFGLGAALLSVPLVTLVNATVITSYKRMMKDKDDRTTLITEIINSAKSIKLYSWENPMLQRLSHIRNNRELQNLKSIGVIIALAQFLWTCVPFIISCACFAAFSWLYSVPLTPEIVFPALSLFSLLMEPMMLIPNLVVSVVETKVSLGRLTDLLTLEEISPDQDGKIKKGLLPKGDYSVKIENANFVWDLDESDQSYKDEEDEVEGQSSNNVALKDINFLAKKGRLTCIVGKVGSGKTTLLNAILGDIPIRGSNYQDDENTSQPKVEVYGSIAYCSQSPWILNGTVKENILFGHKYDSEFYRKTIVACELVSDFKTLPDGDKTNVGEKGISLSGGQKARISLARAVYARADIYLLDDVLSAVDAHVGKALVKQVLASDGIIGSRTKILATNSVSVLHEANDIYLLSGGAVIEHGNYDDVMGRNGDLANLINEFGRQTSENSRQSTPDAEQKGKELKELNDAEIEHNLRETIEEELVHDNLRRASVASFDHVYAEDDNDDDDGDQGNVGGSIRPKTEIQEEEKEKGAVPLRIFVRYIKECNVGYFSVFLLSSVGVMLLNVVETYILKEWSNINKEHNSTVRPGFFLGLYFSVGALGGALTYFGLFVFWSFCIIRAAGYFHDSMAKSILRSPMSFYDITPVGRILNRFTQDVSNLDMMLPFTLISFLQLIVRALITFTVVIASLPRMIVVILVLGVIYNYYRARFIPTSRELKRLQSVVNSPVLSVIQESLNGVETITAFHQKERFIHKCKKFIDERTLVSIVNVDIMRWLSMRLQSISAATLLAASILSVYSLTGSNPLAPAMVGFVLTYVIAVPSILTSLINSWSSVQVSGVALERIIEYCDLPSEAPLIIENKRPENTWPAHGVVKFSNYSTRYRENLDPVLKNIGFKIESRQKVGVVGRTGAGKSSLTLALFRIIEAVGGNIEIDGINISEIGLYDLRHHLTIIPQDAHTFRASVRENLNPFGEYNDERLWKVLELAHLKEHVEKMETDPTEEDKRKSKNSDELPKKRGLDAQLDSEGSNLSAGQKQLLCLARALLNETSKILVLDEATAAVDFQTDKIIQETIREQFKDKTIITIAHRIDTIMDSDKILVLDQGQVAEFDTPQALLKDENSIFYSLSKQGGYI</sequence>
<evidence type="ECO:0000313" key="13">
    <source>
        <dbReference type="EMBL" id="CCG21063.1"/>
    </source>
</evidence>
<feature type="domain" description="ABC transmembrane type-1" evidence="12">
    <location>
        <begin position="1018"/>
        <end position="1298"/>
    </location>
</feature>
<dbReference type="Pfam" id="PF00664">
    <property type="entry name" value="ABC_membrane"/>
    <property type="match status" value="2"/>
</dbReference>
<dbReference type="SUPFAM" id="SSF52540">
    <property type="entry name" value="P-loop containing nucleoside triphosphate hydrolases"/>
    <property type="match status" value="2"/>
</dbReference>
<dbReference type="Gene3D" id="1.20.1560.10">
    <property type="entry name" value="ABC transporter type 1, transmembrane domain"/>
    <property type="match status" value="2"/>
</dbReference>
<dbReference type="SMART" id="SM00382">
    <property type="entry name" value="AAA"/>
    <property type="match status" value="2"/>
</dbReference>
<dbReference type="Proteomes" id="UP000005018">
    <property type="component" value="Chromosome 1"/>
</dbReference>
<feature type="transmembrane region" description="Helical" evidence="10">
    <location>
        <begin position="441"/>
        <end position="463"/>
    </location>
</feature>
<feature type="transmembrane region" description="Helical" evidence="10">
    <location>
        <begin position="1125"/>
        <end position="1143"/>
    </location>
</feature>
<keyword evidence="3 10" id="KW-0812">Transmembrane</keyword>
<dbReference type="PROSITE" id="PS50893">
    <property type="entry name" value="ABC_TRANSPORTER_2"/>
    <property type="match status" value="2"/>
</dbReference>
<feature type="compositionally biased region" description="Basic and acidic residues" evidence="9">
    <location>
        <begin position="918"/>
        <end position="929"/>
    </location>
</feature>
<dbReference type="FunFam" id="1.20.1560.10:FF:000013">
    <property type="entry name" value="ABC transporter C family member 2"/>
    <property type="match status" value="1"/>
</dbReference>
<evidence type="ECO:0000256" key="6">
    <source>
        <dbReference type="ARBA" id="ARBA00022840"/>
    </source>
</evidence>
<organism evidence="13 14">
    <name type="scientific">Candida orthopsilosis (strain 90-125)</name>
    <name type="common">Yeast</name>
    <dbReference type="NCBI Taxonomy" id="1136231"/>
    <lineage>
        <taxon>Eukaryota</taxon>
        <taxon>Fungi</taxon>
        <taxon>Dikarya</taxon>
        <taxon>Ascomycota</taxon>
        <taxon>Saccharomycotina</taxon>
        <taxon>Pichiomycetes</taxon>
        <taxon>Debaryomycetaceae</taxon>
        <taxon>Candida/Lodderomyces clade</taxon>
        <taxon>Candida</taxon>
    </lineage>
</organism>
<dbReference type="GO" id="GO:0000329">
    <property type="term" value="C:fungal-type vacuole membrane"/>
    <property type="evidence" value="ECO:0007669"/>
    <property type="project" value="UniProtKB-ARBA"/>
</dbReference>
<keyword evidence="6" id="KW-0067">ATP-binding</keyword>
<feature type="transmembrane region" description="Helical" evidence="10">
    <location>
        <begin position="309"/>
        <end position="331"/>
    </location>
</feature>
<keyword evidence="14" id="KW-1185">Reference proteome</keyword>
<dbReference type="PROSITE" id="PS00211">
    <property type="entry name" value="ABC_TRANSPORTER_1"/>
    <property type="match status" value="2"/>
</dbReference>
<dbReference type="InterPro" id="IPR044746">
    <property type="entry name" value="ABCC_6TM_D1"/>
</dbReference>
<feature type="transmembrane region" description="Helical" evidence="10">
    <location>
        <begin position="1149"/>
        <end position="1169"/>
    </location>
</feature>
<dbReference type="PROSITE" id="PS50929">
    <property type="entry name" value="ABC_TM1F"/>
    <property type="match status" value="2"/>
</dbReference>
<keyword evidence="2" id="KW-0813">Transport</keyword>
<dbReference type="GeneID" id="14537829"/>
<dbReference type="FunFam" id="3.40.50.300:FF:000565">
    <property type="entry name" value="ABC bile acid transporter"/>
    <property type="match status" value="1"/>
</dbReference>
<dbReference type="Gene3D" id="3.40.50.300">
    <property type="entry name" value="P-loop containing nucleotide triphosphate hydrolases"/>
    <property type="match status" value="2"/>
</dbReference>
<feature type="transmembrane region" description="Helical" evidence="10">
    <location>
        <begin position="364"/>
        <end position="385"/>
    </location>
</feature>
<feature type="domain" description="ABC transporter" evidence="11">
    <location>
        <begin position="649"/>
        <end position="902"/>
    </location>
</feature>
<dbReference type="CDD" id="cd18580">
    <property type="entry name" value="ABC_6TM_ABCC_D2"/>
    <property type="match status" value="1"/>
</dbReference>
<dbReference type="GO" id="GO:0140359">
    <property type="term" value="F:ABC-type transporter activity"/>
    <property type="evidence" value="ECO:0007669"/>
    <property type="project" value="InterPro"/>
</dbReference>
<evidence type="ECO:0000256" key="10">
    <source>
        <dbReference type="SAM" id="Phobius"/>
    </source>
</evidence>
<feature type="transmembrane region" description="Helical" evidence="10">
    <location>
        <begin position="112"/>
        <end position="130"/>
    </location>
</feature>
<dbReference type="FunFam" id="3.40.50.300:FF:000997">
    <property type="entry name" value="Multidrug resistance-associated protein 1"/>
    <property type="match status" value="1"/>
</dbReference>
<feature type="domain" description="ABC transmembrane type-1" evidence="12">
    <location>
        <begin position="323"/>
        <end position="612"/>
    </location>
</feature>
<feature type="transmembrane region" description="Helical" evidence="10">
    <location>
        <begin position="1268"/>
        <end position="1291"/>
    </location>
</feature>
<dbReference type="InterPro" id="IPR011527">
    <property type="entry name" value="ABC1_TM_dom"/>
</dbReference>
<keyword evidence="7 10" id="KW-1133">Transmembrane helix</keyword>
<keyword evidence="5" id="KW-0547">Nucleotide-binding</keyword>
<name>H8WWS3_CANO9</name>
<dbReference type="Pfam" id="PF00005">
    <property type="entry name" value="ABC_tran"/>
    <property type="match status" value="2"/>
</dbReference>
<evidence type="ECO:0000259" key="11">
    <source>
        <dbReference type="PROSITE" id="PS50893"/>
    </source>
</evidence>
<reference evidence="13 14" key="1">
    <citation type="journal article" date="2012" name="PLoS ONE">
        <title>Sequence and analysis of the genome of the pathogenic yeast Candida orthopsilosis.</title>
        <authorList>
            <person name="Riccombeni A."/>
            <person name="Vidanes G."/>
            <person name="Proux-Wera E."/>
            <person name="Wolfe K.H."/>
            <person name="Butler G."/>
        </authorList>
    </citation>
    <scope>NUCLEOTIDE SEQUENCE [LARGE SCALE GENOMIC DNA]</scope>
    <source>
        <strain evidence="13 14">Co 90-125</strain>
    </source>
</reference>
<dbReference type="InterPro" id="IPR050173">
    <property type="entry name" value="ABC_transporter_C-like"/>
</dbReference>
<feature type="compositionally biased region" description="Acidic residues" evidence="9">
    <location>
        <begin position="964"/>
        <end position="973"/>
    </location>
</feature>
<dbReference type="InterPro" id="IPR044726">
    <property type="entry name" value="ABCC_6TM_D2"/>
</dbReference>
<evidence type="ECO:0000256" key="4">
    <source>
        <dbReference type="ARBA" id="ARBA00022737"/>
    </source>
</evidence>
<feature type="transmembrane region" description="Helical" evidence="10">
    <location>
        <begin position="585"/>
        <end position="611"/>
    </location>
</feature>
<dbReference type="InterPro" id="IPR027417">
    <property type="entry name" value="P-loop_NTPase"/>
</dbReference>
<dbReference type="CDD" id="cd03244">
    <property type="entry name" value="ABCC_MRP_domain2"/>
    <property type="match status" value="1"/>
</dbReference>
<dbReference type="SUPFAM" id="SSF90123">
    <property type="entry name" value="ABC transporter transmembrane region"/>
    <property type="match status" value="2"/>
</dbReference>
<feature type="transmembrane region" description="Helical" evidence="10">
    <location>
        <begin position="469"/>
        <end position="492"/>
    </location>
</feature>
<evidence type="ECO:0000256" key="8">
    <source>
        <dbReference type="ARBA" id="ARBA00023136"/>
    </source>
</evidence>
<dbReference type="PANTHER" id="PTHR24223">
    <property type="entry name" value="ATP-BINDING CASSETTE SUB-FAMILY C"/>
    <property type="match status" value="1"/>
</dbReference>
<evidence type="ECO:0000256" key="7">
    <source>
        <dbReference type="ARBA" id="ARBA00022989"/>
    </source>
</evidence>
<dbReference type="InterPro" id="IPR056227">
    <property type="entry name" value="TMD0_ABC"/>
</dbReference>
<dbReference type="InterPro" id="IPR036640">
    <property type="entry name" value="ABC1_TM_sf"/>
</dbReference>
<evidence type="ECO:0000256" key="5">
    <source>
        <dbReference type="ARBA" id="ARBA00022741"/>
    </source>
</evidence>
<feature type="transmembrane region" description="Helical" evidence="10">
    <location>
        <begin position="1245"/>
        <end position="1262"/>
    </location>
</feature>
<feature type="region of interest" description="Disordered" evidence="9">
    <location>
        <begin position="1456"/>
        <end position="1481"/>
    </location>
</feature>
<accession>H8WWS3</accession>
<keyword evidence="4" id="KW-0677">Repeat</keyword>
<feature type="region of interest" description="Disordered" evidence="9">
    <location>
        <begin position="963"/>
        <end position="989"/>
    </location>
</feature>
<evidence type="ECO:0000256" key="2">
    <source>
        <dbReference type="ARBA" id="ARBA00022448"/>
    </source>
</evidence>
<dbReference type="OrthoDB" id="6500128at2759"/>
<dbReference type="Pfam" id="PF24357">
    <property type="entry name" value="TMD0_ABC"/>
    <property type="match status" value="1"/>
</dbReference>
<evidence type="ECO:0000256" key="9">
    <source>
        <dbReference type="SAM" id="MobiDB-lite"/>
    </source>
</evidence>